<feature type="domain" description="Penicillin-binding protein transpeptidase" evidence="16">
    <location>
        <begin position="357"/>
        <end position="651"/>
    </location>
</feature>
<evidence type="ECO:0000313" key="19">
    <source>
        <dbReference type="Proteomes" id="UP000014136"/>
    </source>
</evidence>
<dbReference type="Proteomes" id="UP000014136">
    <property type="component" value="Unassembled WGS sequence"/>
</dbReference>
<evidence type="ECO:0000256" key="5">
    <source>
        <dbReference type="ARBA" id="ARBA00022676"/>
    </source>
</evidence>
<evidence type="ECO:0000256" key="2">
    <source>
        <dbReference type="ARBA" id="ARBA00007739"/>
    </source>
</evidence>
<evidence type="ECO:0000256" key="12">
    <source>
        <dbReference type="ARBA" id="ARBA00034000"/>
    </source>
</evidence>
<dbReference type="GO" id="GO:0008658">
    <property type="term" value="F:penicillin binding"/>
    <property type="evidence" value="ECO:0007669"/>
    <property type="project" value="InterPro"/>
</dbReference>
<protein>
    <submittedName>
        <fullName evidence="18">Penicillin-binding protein 1A</fullName>
    </submittedName>
</protein>
<evidence type="ECO:0000259" key="16">
    <source>
        <dbReference type="Pfam" id="PF00905"/>
    </source>
</evidence>
<feature type="compositionally biased region" description="Low complexity" evidence="14">
    <location>
        <begin position="685"/>
        <end position="698"/>
    </location>
</feature>
<dbReference type="InterPro" id="IPR023346">
    <property type="entry name" value="Lysozyme-like_dom_sf"/>
</dbReference>
<evidence type="ECO:0000256" key="11">
    <source>
        <dbReference type="ARBA" id="ARBA00023316"/>
    </source>
</evidence>
<dbReference type="PATRIC" id="fig|1139996.3.peg.1235"/>
<dbReference type="EMBL" id="AHYT01000004">
    <property type="protein sequence ID" value="EOT29303.1"/>
    <property type="molecule type" value="Genomic_DNA"/>
</dbReference>
<evidence type="ECO:0000256" key="7">
    <source>
        <dbReference type="ARBA" id="ARBA00022801"/>
    </source>
</evidence>
<evidence type="ECO:0000256" key="8">
    <source>
        <dbReference type="ARBA" id="ARBA00022960"/>
    </source>
</evidence>
<dbReference type="Pfam" id="PF00905">
    <property type="entry name" value="Transpeptidase"/>
    <property type="match status" value="1"/>
</dbReference>
<keyword evidence="10" id="KW-0511">Multifunctional enzyme</keyword>
<gene>
    <name evidence="18" type="ORF">OMQ_01255</name>
</gene>
<keyword evidence="15" id="KW-0812">Transmembrane</keyword>
<keyword evidence="15" id="KW-1133">Transmembrane helix</keyword>
<feature type="domain" description="Glycosyl transferase family 51" evidence="17">
    <location>
        <begin position="88"/>
        <end position="263"/>
    </location>
</feature>
<keyword evidence="5" id="KW-0328">Glycosyltransferase</keyword>
<organism evidence="18 19">
    <name type="scientific">Enterococcus saccharolyticus subsp. saccharolyticus ATCC 43076</name>
    <dbReference type="NCBI Taxonomy" id="1139996"/>
    <lineage>
        <taxon>Bacteria</taxon>
        <taxon>Bacillati</taxon>
        <taxon>Bacillota</taxon>
        <taxon>Bacilli</taxon>
        <taxon>Lactobacillales</taxon>
        <taxon>Enterococcaceae</taxon>
        <taxon>Enterococcus</taxon>
    </lineage>
</organism>
<comment type="caution">
    <text evidence="18">The sequence shown here is derived from an EMBL/GenBank/DDBJ whole genome shotgun (WGS) entry which is preliminary data.</text>
</comment>
<keyword evidence="9" id="KW-0573">Peptidoglycan synthesis</keyword>
<feature type="compositionally biased region" description="Basic residues" evidence="14">
    <location>
        <begin position="9"/>
        <end position="30"/>
    </location>
</feature>
<dbReference type="AlphaFoldDB" id="S0NY36"/>
<dbReference type="InterPro" id="IPR012338">
    <property type="entry name" value="Beta-lactam/transpept-like"/>
</dbReference>
<dbReference type="HOGENOM" id="CLU_006354_2_5_9"/>
<evidence type="ECO:0000256" key="4">
    <source>
        <dbReference type="ARBA" id="ARBA00022670"/>
    </source>
</evidence>
<dbReference type="GO" id="GO:0006508">
    <property type="term" value="P:proteolysis"/>
    <property type="evidence" value="ECO:0007669"/>
    <property type="project" value="UniProtKB-KW"/>
</dbReference>
<keyword evidence="6" id="KW-0808">Transferase</keyword>
<keyword evidence="11" id="KW-0961">Cell wall biogenesis/degradation</keyword>
<evidence type="ECO:0000256" key="3">
    <source>
        <dbReference type="ARBA" id="ARBA00022645"/>
    </source>
</evidence>
<name>S0NY36_9ENTE</name>
<dbReference type="InterPro" id="IPR050396">
    <property type="entry name" value="Glycosyltr_51/Transpeptidase"/>
</dbReference>
<keyword evidence="8" id="KW-0133">Cell shape</keyword>
<feature type="compositionally biased region" description="Low complexity" evidence="14">
    <location>
        <begin position="723"/>
        <end position="740"/>
    </location>
</feature>
<dbReference type="Pfam" id="PF00912">
    <property type="entry name" value="Transgly"/>
    <property type="match status" value="1"/>
</dbReference>
<evidence type="ECO:0000256" key="14">
    <source>
        <dbReference type="SAM" id="MobiDB-lite"/>
    </source>
</evidence>
<dbReference type="Gene3D" id="3.40.710.10">
    <property type="entry name" value="DD-peptidase/beta-lactamase superfamily"/>
    <property type="match status" value="1"/>
</dbReference>
<dbReference type="InterPro" id="IPR001460">
    <property type="entry name" value="PCN-bd_Tpept"/>
</dbReference>
<dbReference type="PANTHER" id="PTHR32282:SF29">
    <property type="entry name" value="PENICILLIN-BINDING PROTEIN 1A"/>
    <property type="match status" value="1"/>
</dbReference>
<dbReference type="PANTHER" id="PTHR32282">
    <property type="entry name" value="BINDING PROTEIN TRANSPEPTIDASE, PUTATIVE-RELATED"/>
    <property type="match status" value="1"/>
</dbReference>
<dbReference type="GO" id="GO:0008360">
    <property type="term" value="P:regulation of cell shape"/>
    <property type="evidence" value="ECO:0007669"/>
    <property type="project" value="UniProtKB-KW"/>
</dbReference>
<evidence type="ECO:0000256" key="13">
    <source>
        <dbReference type="ARBA" id="ARBA00049902"/>
    </source>
</evidence>
<comment type="catalytic activity">
    <reaction evidence="12">
        <text>Preferential cleavage: (Ac)2-L-Lys-D-Ala-|-D-Ala. Also transpeptidation of peptidyl-alanyl moieties that are N-acyl substituents of D-alanine.</text>
        <dbReference type="EC" id="3.4.16.4"/>
    </reaction>
</comment>
<dbReference type="Gene3D" id="1.10.3810.10">
    <property type="entry name" value="Biosynthetic peptidoglycan transglycosylase-like"/>
    <property type="match status" value="1"/>
</dbReference>
<feature type="compositionally biased region" description="Low complexity" evidence="14">
    <location>
        <begin position="771"/>
        <end position="805"/>
    </location>
</feature>
<evidence type="ECO:0000256" key="9">
    <source>
        <dbReference type="ARBA" id="ARBA00022984"/>
    </source>
</evidence>
<evidence type="ECO:0000256" key="15">
    <source>
        <dbReference type="SAM" id="Phobius"/>
    </source>
</evidence>
<evidence type="ECO:0000259" key="17">
    <source>
        <dbReference type="Pfam" id="PF00912"/>
    </source>
</evidence>
<dbReference type="OrthoDB" id="9766909at2"/>
<dbReference type="SUPFAM" id="SSF53955">
    <property type="entry name" value="Lysozyme-like"/>
    <property type="match status" value="1"/>
</dbReference>
<comment type="similarity">
    <text evidence="1">In the C-terminal section; belongs to the transpeptidase family.</text>
</comment>
<dbReference type="STRING" id="41997.RV16_GL000814"/>
<dbReference type="InterPro" id="IPR036950">
    <property type="entry name" value="PBP_transglycosylase"/>
</dbReference>
<evidence type="ECO:0000256" key="10">
    <source>
        <dbReference type="ARBA" id="ARBA00023268"/>
    </source>
</evidence>
<keyword evidence="19" id="KW-1185">Reference proteome</keyword>
<dbReference type="eggNOG" id="COG0744">
    <property type="taxonomic scope" value="Bacteria"/>
</dbReference>
<dbReference type="FunFam" id="1.10.3810.10:FF:000001">
    <property type="entry name" value="Penicillin-binding protein 1A"/>
    <property type="match status" value="1"/>
</dbReference>
<keyword evidence="3" id="KW-0121">Carboxypeptidase</keyword>
<dbReference type="NCBIfam" id="TIGR02074">
    <property type="entry name" value="PBP_1a_fam"/>
    <property type="match status" value="1"/>
</dbReference>
<accession>S0NY36</accession>
<dbReference type="GO" id="GO:0071555">
    <property type="term" value="P:cell wall organization"/>
    <property type="evidence" value="ECO:0007669"/>
    <property type="project" value="UniProtKB-KW"/>
</dbReference>
<feature type="compositionally biased region" description="Low complexity" evidence="14">
    <location>
        <begin position="747"/>
        <end position="763"/>
    </location>
</feature>
<dbReference type="RefSeq" id="WP_016175052.1">
    <property type="nucleotide sequence ID" value="NZ_KE136389.1"/>
</dbReference>
<dbReference type="GO" id="GO:0009002">
    <property type="term" value="F:serine-type D-Ala-D-Ala carboxypeptidase activity"/>
    <property type="evidence" value="ECO:0007669"/>
    <property type="project" value="UniProtKB-EC"/>
</dbReference>
<proteinExistence type="inferred from homology"/>
<dbReference type="GO" id="GO:0009252">
    <property type="term" value="P:peptidoglycan biosynthetic process"/>
    <property type="evidence" value="ECO:0007669"/>
    <property type="project" value="UniProtKB-KW"/>
</dbReference>
<comment type="similarity">
    <text evidence="2">In the N-terminal section; belongs to the glycosyltransferase 51 family.</text>
</comment>
<keyword evidence="7" id="KW-0378">Hydrolase</keyword>
<dbReference type="SUPFAM" id="SSF56601">
    <property type="entry name" value="beta-lactamase/transpeptidase-like"/>
    <property type="match status" value="1"/>
</dbReference>
<comment type="catalytic activity">
    <reaction evidence="13">
        <text>[GlcNAc-(1-&gt;4)-Mur2Ac(oyl-L-Ala-gamma-D-Glu-L-Lys-D-Ala-D-Ala)](n)-di-trans,octa-cis-undecaprenyl diphosphate + beta-D-GlcNAc-(1-&gt;4)-Mur2Ac(oyl-L-Ala-gamma-D-Glu-L-Lys-D-Ala-D-Ala)-di-trans,octa-cis-undecaprenyl diphosphate = [GlcNAc-(1-&gt;4)-Mur2Ac(oyl-L-Ala-gamma-D-Glu-L-Lys-D-Ala-D-Ala)](n+1)-di-trans,octa-cis-undecaprenyl diphosphate + di-trans,octa-cis-undecaprenyl diphosphate + H(+)</text>
        <dbReference type="Rhea" id="RHEA:23708"/>
        <dbReference type="Rhea" id="RHEA-COMP:9602"/>
        <dbReference type="Rhea" id="RHEA-COMP:9603"/>
        <dbReference type="ChEBI" id="CHEBI:15378"/>
        <dbReference type="ChEBI" id="CHEBI:58405"/>
        <dbReference type="ChEBI" id="CHEBI:60033"/>
        <dbReference type="ChEBI" id="CHEBI:78435"/>
        <dbReference type="EC" id="2.4.99.28"/>
    </reaction>
</comment>
<sequence>MANQQNSRVSRHKTKASKPSKRKTPKQKNKRSIGSIILKVIMVLVFLACIGILSGMGLFWYYAKDAPKLNDKELESANSIQFFAANGEAFQDFDIERRETISATEIPKKLEDAIVSVEDRRFYNHIGVDPVRILGSAVSNLMSGGKQGGSTLTQQLIKLSYFSTKVEDQNLRRKAQEAWMAVQLEQEKSKQEILTYYINKVYMSNGVYGMETASEIFYGKPLDELSTAQTALIAGLPNAPNYYDPYVNKDAAKQRRDTVLMTMLDNEKISQKEYDEAVATPIDDGLQELNDTENDWRYYDNYLKEVLAEVEAKVGKDSMQNGLDIYTNIDLAAQKRLYDIVNSDQYVQYPDDEMQVAATLIDTNTGKVTAQLGKRNVEEDVVWGSNYAVNTGRDFGSTVKPLVDYGPAFEYLNYSTGKTIVDEPYKYEGTDININNWDNQYMGTMTLRKALALSRNVPAAKLFAEVGAENIEKFLEGVGIQYDTLEQSNAISSNTSVQEGTKYGVSSLKMAAAYAAFSNGGTYYEPQYVNKIVYQDGTEEVDAFHPEGSQAMKDTTAYMITDILKDVITDGTGTNATISGLYQAGKTGTSNYTDSEIAQLGPVNSPAPDISFVGYTPHYSLAVWTGYENKLTPVTSESSHVATDVYRNLMQFVSASVENEDWEMPDGLVRVGNELYLKDEVEAKPTPSSSIRTTPSSKEVIEIPEVEEKESVPSTESSKEVEPSVSSETVEESTSSTVDPTPEPEPSESSTPIETIPETTPTVDPEPEPTTPSVPSSEAPPVSSVPQETTPPVSSTPTETPVTSQ</sequence>
<feature type="region of interest" description="Disordered" evidence="14">
    <location>
        <begin position="681"/>
        <end position="805"/>
    </location>
</feature>
<keyword evidence="15" id="KW-0472">Membrane</keyword>
<dbReference type="InterPro" id="IPR001264">
    <property type="entry name" value="Glyco_trans_51"/>
</dbReference>
<evidence type="ECO:0000256" key="6">
    <source>
        <dbReference type="ARBA" id="ARBA00022679"/>
    </source>
</evidence>
<dbReference type="GO" id="GO:0008955">
    <property type="term" value="F:peptidoglycan glycosyltransferase activity"/>
    <property type="evidence" value="ECO:0007669"/>
    <property type="project" value="UniProtKB-EC"/>
</dbReference>
<feature type="region of interest" description="Disordered" evidence="14">
    <location>
        <begin position="1"/>
        <end position="30"/>
    </location>
</feature>
<evidence type="ECO:0000256" key="1">
    <source>
        <dbReference type="ARBA" id="ARBA00007090"/>
    </source>
</evidence>
<evidence type="ECO:0000313" key="18">
    <source>
        <dbReference type="EMBL" id="EOT29303.1"/>
    </source>
</evidence>
<reference evidence="18 19" key="1">
    <citation type="submission" date="2013-03" db="EMBL/GenBank/DDBJ databases">
        <title>The Genome Sequence of Enterococcus saccharolyticus ATCC_43076 (Illumina only assembly).</title>
        <authorList>
            <consortium name="The Broad Institute Genomics Platform"/>
            <consortium name="The Broad Institute Genome Sequencing Center for Infectious Disease"/>
            <person name="Earl A."/>
            <person name="Russ C."/>
            <person name="Gilmore M."/>
            <person name="Surin D."/>
            <person name="Walker B."/>
            <person name="Young S."/>
            <person name="Zeng Q."/>
            <person name="Gargeya S."/>
            <person name="Fitzgerald M."/>
            <person name="Haas B."/>
            <person name="Abouelleil A."/>
            <person name="Allen A.W."/>
            <person name="Alvarado L."/>
            <person name="Arachchi H.M."/>
            <person name="Berlin A.M."/>
            <person name="Chapman S.B."/>
            <person name="Gainer-Dewar J."/>
            <person name="Goldberg J."/>
            <person name="Griggs A."/>
            <person name="Gujja S."/>
            <person name="Hansen M."/>
            <person name="Howarth C."/>
            <person name="Imamovic A."/>
            <person name="Ireland A."/>
            <person name="Larimer J."/>
            <person name="McCowan C."/>
            <person name="Murphy C."/>
            <person name="Pearson M."/>
            <person name="Poon T.W."/>
            <person name="Priest M."/>
            <person name="Roberts A."/>
            <person name="Saif S."/>
            <person name="Shea T."/>
            <person name="Sisk P."/>
            <person name="Sykes S."/>
            <person name="Wortman J."/>
            <person name="Nusbaum C."/>
            <person name="Birren B."/>
        </authorList>
    </citation>
    <scope>NUCLEOTIDE SEQUENCE [LARGE SCALE GENOMIC DNA]</scope>
    <source>
        <strain evidence="18 19">ATCC 43076</strain>
    </source>
</reference>
<dbReference type="GO" id="GO:0030288">
    <property type="term" value="C:outer membrane-bounded periplasmic space"/>
    <property type="evidence" value="ECO:0007669"/>
    <property type="project" value="TreeGrafter"/>
</dbReference>
<keyword evidence="4" id="KW-0645">Protease</keyword>
<feature type="transmembrane region" description="Helical" evidence="15">
    <location>
        <begin position="36"/>
        <end position="62"/>
    </location>
</feature>